<reference evidence="2" key="2">
    <citation type="submission" date="2020-09" db="EMBL/GenBank/DDBJ databases">
        <title>Reference genome assembly for Australian Ascochyta lentis isolate Al4.</title>
        <authorList>
            <person name="Lee R.C."/>
            <person name="Farfan-Caceres L.M."/>
            <person name="Debler J.W."/>
            <person name="Williams A.H."/>
            <person name="Henares B.M."/>
        </authorList>
    </citation>
    <scope>NUCLEOTIDE SEQUENCE</scope>
    <source>
        <strain evidence="2">Al4</strain>
    </source>
</reference>
<feature type="region of interest" description="Disordered" evidence="1">
    <location>
        <begin position="168"/>
        <end position="224"/>
    </location>
</feature>
<dbReference type="OrthoDB" id="3594103at2759"/>
<accession>A0A8H7J3A3</accession>
<dbReference type="PANTHER" id="PTHR37538">
    <property type="entry name" value="BTB DOMAIN-CONTAINING PROTEIN"/>
    <property type="match status" value="1"/>
</dbReference>
<feature type="region of interest" description="Disordered" evidence="1">
    <location>
        <begin position="307"/>
        <end position="349"/>
    </location>
</feature>
<feature type="compositionally biased region" description="Polar residues" evidence="1">
    <location>
        <begin position="192"/>
        <end position="208"/>
    </location>
</feature>
<dbReference type="InterPro" id="IPR011333">
    <property type="entry name" value="SKP1/BTB/POZ_sf"/>
</dbReference>
<dbReference type="Proteomes" id="UP000651452">
    <property type="component" value="Unassembled WGS sequence"/>
</dbReference>
<name>A0A8H7J3A3_9PLEO</name>
<sequence>MLQKSAPLFALASKGQPVTLPKLQGLAAHTLVNYLYTGGFQTLLSHAFSDDNPAYEAFKLPTCVYCAAIHYQLPSLAELSRQKIVYAGQHLSIFDILNVARDHAFPQLPEADQWYSEYLENAIHDAMSRDPEPFRRPDFITKVEGNSRLLQIVWKTVMSNYTAAPTLASSEQAHENGTETPLADSSLAESEVATQESFHQLPSPTESVLDSPPPPEPTKDLLKEPKHLNIASPALEKFESPATVPFLESVQNAQTDAAPNDDFGLPDIEPTVNHHEATNIITNSPEETKRLGHMRADSSVEEEVFTNKNLHDVKHGGLGDAVPATGNSNQDNAKKDKKKSKKKRSSIAF</sequence>
<dbReference type="PANTHER" id="PTHR37538:SF4">
    <property type="entry name" value="PITSLRE SERINE_THREONINE-PROTEIN KINASE CDC2L1"/>
    <property type="match status" value="1"/>
</dbReference>
<protein>
    <recommendedName>
        <fullName evidence="4">BTB domain-containing protein</fullName>
    </recommendedName>
</protein>
<evidence type="ECO:0008006" key="4">
    <source>
        <dbReference type="Google" id="ProtNLM"/>
    </source>
</evidence>
<comment type="caution">
    <text evidence="2">The sequence shown here is derived from an EMBL/GenBank/DDBJ whole genome shotgun (WGS) entry which is preliminary data.</text>
</comment>
<keyword evidence="3" id="KW-1185">Reference proteome</keyword>
<gene>
    <name evidence="2" type="ORF">EKO04_006706</name>
</gene>
<reference evidence="2" key="1">
    <citation type="submission" date="2018-12" db="EMBL/GenBank/DDBJ databases">
        <authorList>
            <person name="Syme R.A."/>
            <person name="Farfan-Caceres L."/>
            <person name="Lichtenzveig J."/>
        </authorList>
    </citation>
    <scope>NUCLEOTIDE SEQUENCE</scope>
    <source>
        <strain evidence="2">Al4</strain>
    </source>
</reference>
<proteinExistence type="predicted"/>
<feature type="compositionally biased region" description="Basic residues" evidence="1">
    <location>
        <begin position="335"/>
        <end position="349"/>
    </location>
</feature>
<dbReference type="AlphaFoldDB" id="A0A8H7J3A3"/>
<organism evidence="2 3">
    <name type="scientific">Ascochyta lentis</name>
    <dbReference type="NCBI Taxonomy" id="205686"/>
    <lineage>
        <taxon>Eukaryota</taxon>
        <taxon>Fungi</taxon>
        <taxon>Dikarya</taxon>
        <taxon>Ascomycota</taxon>
        <taxon>Pezizomycotina</taxon>
        <taxon>Dothideomycetes</taxon>
        <taxon>Pleosporomycetidae</taxon>
        <taxon>Pleosporales</taxon>
        <taxon>Pleosporineae</taxon>
        <taxon>Didymellaceae</taxon>
        <taxon>Ascochyta</taxon>
    </lineage>
</organism>
<evidence type="ECO:0000313" key="3">
    <source>
        <dbReference type="Proteomes" id="UP000651452"/>
    </source>
</evidence>
<dbReference type="Gene3D" id="3.30.710.10">
    <property type="entry name" value="Potassium Channel Kv1.1, Chain A"/>
    <property type="match status" value="1"/>
</dbReference>
<evidence type="ECO:0000313" key="2">
    <source>
        <dbReference type="EMBL" id="KAF9694841.1"/>
    </source>
</evidence>
<evidence type="ECO:0000256" key="1">
    <source>
        <dbReference type="SAM" id="MobiDB-lite"/>
    </source>
</evidence>
<dbReference type="EMBL" id="RZGK01000012">
    <property type="protein sequence ID" value="KAF9694841.1"/>
    <property type="molecule type" value="Genomic_DNA"/>
</dbReference>